<evidence type="ECO:0000256" key="1">
    <source>
        <dbReference type="ARBA" id="ARBA00004141"/>
    </source>
</evidence>
<dbReference type="AlphaFoldDB" id="A0A078AEB8"/>
<evidence type="ECO:0000256" key="3">
    <source>
        <dbReference type="ARBA" id="ARBA00022989"/>
    </source>
</evidence>
<evidence type="ECO:0000313" key="7">
    <source>
        <dbReference type="Proteomes" id="UP000039865"/>
    </source>
</evidence>
<organism evidence="6 7">
    <name type="scientific">Stylonychia lemnae</name>
    <name type="common">Ciliate</name>
    <dbReference type="NCBI Taxonomy" id="5949"/>
    <lineage>
        <taxon>Eukaryota</taxon>
        <taxon>Sar</taxon>
        <taxon>Alveolata</taxon>
        <taxon>Ciliophora</taxon>
        <taxon>Intramacronucleata</taxon>
        <taxon>Spirotrichea</taxon>
        <taxon>Stichotrichia</taxon>
        <taxon>Sporadotrichida</taxon>
        <taxon>Oxytrichidae</taxon>
        <taxon>Stylonychinae</taxon>
        <taxon>Stylonychia</taxon>
    </lineage>
</organism>
<evidence type="ECO:0000256" key="5">
    <source>
        <dbReference type="SAM" id="Phobius"/>
    </source>
</evidence>
<dbReference type="InterPro" id="IPR045014">
    <property type="entry name" value="TM41A/B"/>
</dbReference>
<keyword evidence="4 5" id="KW-0472">Membrane</keyword>
<dbReference type="Proteomes" id="UP000039865">
    <property type="component" value="Unassembled WGS sequence"/>
</dbReference>
<evidence type="ECO:0000313" key="6">
    <source>
        <dbReference type="EMBL" id="CDW79263.1"/>
    </source>
</evidence>
<keyword evidence="2 5" id="KW-0812">Transmembrane</keyword>
<gene>
    <name evidence="6" type="primary">Contig11221.g11982</name>
    <name evidence="6" type="ORF">STYLEM_8249</name>
</gene>
<dbReference type="GO" id="GO:0016020">
    <property type="term" value="C:membrane"/>
    <property type="evidence" value="ECO:0007669"/>
    <property type="project" value="UniProtKB-SubCell"/>
</dbReference>
<dbReference type="PANTHER" id="PTHR43220:SF21">
    <property type="entry name" value="TRANSMEMBRANE PROTEIN 41A"/>
    <property type="match status" value="1"/>
</dbReference>
<reference evidence="6 7" key="1">
    <citation type="submission" date="2014-06" db="EMBL/GenBank/DDBJ databases">
        <authorList>
            <person name="Swart Estienne"/>
        </authorList>
    </citation>
    <scope>NUCLEOTIDE SEQUENCE [LARGE SCALE GENOMIC DNA]</scope>
    <source>
        <strain evidence="6 7">130c</strain>
    </source>
</reference>
<dbReference type="PANTHER" id="PTHR43220">
    <property type="match status" value="1"/>
</dbReference>
<protein>
    <submittedName>
        <fullName evidence="6">Uncharacterized protein</fullName>
    </submittedName>
</protein>
<feature type="transmembrane region" description="Helical" evidence="5">
    <location>
        <begin position="73"/>
        <end position="90"/>
    </location>
</feature>
<accession>A0A078AEB8</accession>
<keyword evidence="3 5" id="KW-1133">Transmembrane helix</keyword>
<dbReference type="EMBL" id="CCKQ01007836">
    <property type="protein sequence ID" value="CDW79263.1"/>
    <property type="molecule type" value="Genomic_DNA"/>
</dbReference>
<feature type="transmembrane region" description="Helical" evidence="5">
    <location>
        <begin position="112"/>
        <end position="129"/>
    </location>
</feature>
<sequence>MNSFGGFTCYMVSKLFLSEIVHGKLKDQFQGISSKVNEHSDNLFFYLTFLRIFPGSPNWLMNISFAHIEAIKPYQVFFSIFIGLMPWNFFTCQGGQILSEIKSKSDVIKPETYMQLIGFAVVCLIPPLIKKFFIKEKAKVE</sequence>
<name>A0A078AEB8_STYLE</name>
<keyword evidence="7" id="KW-1185">Reference proteome</keyword>
<evidence type="ECO:0000256" key="4">
    <source>
        <dbReference type="ARBA" id="ARBA00023136"/>
    </source>
</evidence>
<proteinExistence type="predicted"/>
<comment type="subcellular location">
    <subcellularLocation>
        <location evidence="1">Membrane</location>
        <topology evidence="1">Multi-pass membrane protein</topology>
    </subcellularLocation>
</comment>
<dbReference type="InParanoid" id="A0A078AEB8"/>
<evidence type="ECO:0000256" key="2">
    <source>
        <dbReference type="ARBA" id="ARBA00022692"/>
    </source>
</evidence>
<dbReference type="OrthoDB" id="310003at2759"/>